<reference evidence="6 8" key="2">
    <citation type="journal article" date="2013" name="Nature">
        <title>Insights into bilaterian evolution from three spiralian genomes.</title>
        <authorList>
            <person name="Simakov O."/>
            <person name="Marletaz F."/>
            <person name="Cho S.J."/>
            <person name="Edsinger-Gonzales E."/>
            <person name="Havlak P."/>
            <person name="Hellsten U."/>
            <person name="Kuo D.H."/>
            <person name="Larsson T."/>
            <person name="Lv J."/>
            <person name="Arendt D."/>
            <person name="Savage R."/>
            <person name="Osoegawa K."/>
            <person name="de Jong P."/>
            <person name="Grimwood J."/>
            <person name="Chapman J.A."/>
            <person name="Shapiro H."/>
            <person name="Aerts A."/>
            <person name="Otillar R.P."/>
            <person name="Terry A.Y."/>
            <person name="Boore J.L."/>
            <person name="Grigoriev I.V."/>
            <person name="Lindberg D.R."/>
            <person name="Seaver E.C."/>
            <person name="Weisblat D.A."/>
            <person name="Putnam N.H."/>
            <person name="Rokhsar D.S."/>
        </authorList>
    </citation>
    <scope>NUCLEOTIDE SEQUENCE</scope>
</reference>
<evidence type="ECO:0000256" key="2">
    <source>
        <dbReference type="ARBA" id="ARBA00023136"/>
    </source>
</evidence>
<proteinExistence type="predicted"/>
<dbReference type="PANTHER" id="PTHR23153">
    <property type="entry name" value="UBX-RELATED"/>
    <property type="match status" value="1"/>
</dbReference>
<evidence type="ECO:0000259" key="4">
    <source>
        <dbReference type="PROSITE" id="PS50033"/>
    </source>
</evidence>
<reference evidence="8" key="1">
    <citation type="submission" date="2012-12" db="EMBL/GenBank/DDBJ databases">
        <authorList>
            <person name="Hellsten U."/>
            <person name="Grimwood J."/>
            <person name="Chapman J.A."/>
            <person name="Shapiro H."/>
            <person name="Aerts A."/>
            <person name="Otillar R.P."/>
            <person name="Terry A.Y."/>
            <person name="Boore J.L."/>
            <person name="Simakov O."/>
            <person name="Marletaz F."/>
            <person name="Cho S.-J."/>
            <person name="Edsinger-Gonzales E."/>
            <person name="Havlak P."/>
            <person name="Kuo D.-H."/>
            <person name="Larsson T."/>
            <person name="Lv J."/>
            <person name="Arendt D."/>
            <person name="Savage R."/>
            <person name="Osoegawa K."/>
            <person name="de Jong P."/>
            <person name="Lindberg D.R."/>
            <person name="Seaver E.C."/>
            <person name="Weisblat D.A."/>
            <person name="Putnam N.H."/>
            <person name="Grigoriev I.V."/>
            <person name="Rokhsar D.S."/>
        </authorList>
    </citation>
    <scope>NUCLEOTIDE SEQUENCE</scope>
</reference>
<dbReference type="InterPro" id="IPR036339">
    <property type="entry name" value="PUB-like_dom_sf"/>
</dbReference>
<dbReference type="GeneID" id="20194669"/>
<evidence type="ECO:0000313" key="8">
    <source>
        <dbReference type="Proteomes" id="UP000015101"/>
    </source>
</evidence>
<gene>
    <name evidence="7" type="primary">20194669</name>
    <name evidence="6" type="ORF">HELRODRAFT_104441</name>
</gene>
<dbReference type="EMBL" id="AMQM01008421">
    <property type="status" value="NOT_ANNOTATED_CDS"/>
    <property type="molecule type" value="Genomic_DNA"/>
</dbReference>
<dbReference type="HOGENOM" id="CLU_033280_0_0_1"/>
<dbReference type="Proteomes" id="UP000015101">
    <property type="component" value="Unassembled WGS sequence"/>
</dbReference>
<evidence type="ECO:0000313" key="7">
    <source>
        <dbReference type="EnsemblMetazoa" id="HelroP104441"/>
    </source>
</evidence>
<dbReference type="CDD" id="cd16119">
    <property type="entry name" value="UBX_UBXN6"/>
    <property type="match status" value="1"/>
</dbReference>
<dbReference type="PROSITE" id="PS50033">
    <property type="entry name" value="UBX"/>
    <property type="match status" value="1"/>
</dbReference>
<dbReference type="InParanoid" id="T1EDL7"/>
<dbReference type="FunCoup" id="T1EDL7">
    <property type="interactions" value="1337"/>
</dbReference>
<dbReference type="CTD" id="20194669"/>
<evidence type="ECO:0008006" key="9">
    <source>
        <dbReference type="Google" id="ProtNLM"/>
    </source>
</evidence>
<evidence type="ECO:0000313" key="6">
    <source>
        <dbReference type="EMBL" id="ESN90122.1"/>
    </source>
</evidence>
<dbReference type="PANTHER" id="PTHR23153:SF38">
    <property type="entry name" value="UBX DOMAIN-CONTAINING PROTEIN 6"/>
    <property type="match status" value="1"/>
</dbReference>
<dbReference type="Pfam" id="PF09409">
    <property type="entry name" value="PUB"/>
    <property type="match status" value="1"/>
</dbReference>
<dbReference type="AlphaFoldDB" id="T1EDL7"/>
<dbReference type="GO" id="GO:0005737">
    <property type="term" value="C:cytoplasm"/>
    <property type="evidence" value="ECO:0000318"/>
    <property type="project" value="GO_Central"/>
</dbReference>
<dbReference type="InterPro" id="IPR001012">
    <property type="entry name" value="UBX_dom"/>
</dbReference>
<organism evidence="7 8">
    <name type="scientific">Helobdella robusta</name>
    <name type="common">Californian leech</name>
    <dbReference type="NCBI Taxonomy" id="6412"/>
    <lineage>
        <taxon>Eukaryota</taxon>
        <taxon>Metazoa</taxon>
        <taxon>Spiralia</taxon>
        <taxon>Lophotrochozoa</taxon>
        <taxon>Annelida</taxon>
        <taxon>Clitellata</taxon>
        <taxon>Hirudinea</taxon>
        <taxon>Rhynchobdellida</taxon>
        <taxon>Glossiphoniidae</taxon>
        <taxon>Helobdella</taxon>
    </lineage>
</organism>
<dbReference type="PROSITE" id="PS51779">
    <property type="entry name" value="POTRA"/>
    <property type="match status" value="1"/>
</dbReference>
<dbReference type="STRING" id="6412.T1EDL7"/>
<dbReference type="RefSeq" id="XP_009031792.1">
    <property type="nucleotide sequence ID" value="XM_009033544.1"/>
</dbReference>
<evidence type="ECO:0000256" key="1">
    <source>
        <dbReference type="ARBA" id="ARBA00004370"/>
    </source>
</evidence>
<dbReference type="Pfam" id="PF00789">
    <property type="entry name" value="UBX"/>
    <property type="match status" value="1"/>
</dbReference>
<dbReference type="EnsemblMetazoa" id="HelroT104441">
    <property type="protein sequence ID" value="HelroP104441"/>
    <property type="gene ID" value="HelroG104441"/>
</dbReference>
<evidence type="ECO:0000259" key="5">
    <source>
        <dbReference type="PROSITE" id="PS51779"/>
    </source>
</evidence>
<dbReference type="InterPro" id="IPR029071">
    <property type="entry name" value="Ubiquitin-like_domsf"/>
</dbReference>
<reference evidence="7" key="3">
    <citation type="submission" date="2015-06" db="UniProtKB">
        <authorList>
            <consortium name="EnsemblMetazoa"/>
        </authorList>
    </citation>
    <scope>IDENTIFICATION</scope>
</reference>
<dbReference type="GO" id="GO:0016020">
    <property type="term" value="C:membrane"/>
    <property type="evidence" value="ECO:0007669"/>
    <property type="project" value="UniProtKB-SubCell"/>
</dbReference>
<protein>
    <recommendedName>
        <fullName evidence="9">UBX domain-containing protein</fullName>
    </recommendedName>
</protein>
<dbReference type="KEGG" id="hro:HELRODRAFT_104441"/>
<comment type="subcellular location">
    <subcellularLocation>
        <location evidence="1">Membrane</location>
    </subcellularLocation>
</comment>
<dbReference type="OrthoDB" id="49605at2759"/>
<feature type="region of interest" description="Disordered" evidence="3">
    <location>
        <begin position="31"/>
        <end position="57"/>
    </location>
</feature>
<dbReference type="SUPFAM" id="SSF143503">
    <property type="entry name" value="PUG domain-like"/>
    <property type="match status" value="1"/>
</dbReference>
<sequence>MSAIKKFFENRKLDFKFKKAGGGHKLTDANTAQAACSSENKDVSSPTRSTSNDGTMTTMISDERKSAADAAIARLNLKKEYESRGYVKPARTMKAELLAEKREMEMAVAQASKYQAPAKVTLESPSVVTGVFFTCPMLNIDEPLMKADMEKKIEEYLYSHLLDEPELTSAMMIYTFNRNKDILKTCIETLSKYLNNVLENPNKPNFRQIRKSNKALNEKVLNCKGALEFLQATGFQLKKMKVNEESDEEDEFFHLEVDPDNQDELVEKLRSLLELLQVCEPVTMEVYRDLKIFSPKILASSSNKIEVSEDFFNVTPEELKREMKIREEAIKEMGMLQTKQMRERIKMKELRRYRFTAIRIKFPDNYAIQGTFRVSEKFLEVRHFVLGCLENDSIPFHLSTQVSGKITEDDKTLAELDLAPSSILQFSYDQNVLKDLVSLNLSHVGNSYIKSELLNRIDN</sequence>
<dbReference type="OMA" id="VFFRCPM"/>
<keyword evidence="2" id="KW-0472">Membrane</keyword>
<accession>T1EDL7</accession>
<name>T1EDL7_HELRO</name>
<dbReference type="EMBL" id="KB097773">
    <property type="protein sequence ID" value="ESN90122.1"/>
    <property type="molecule type" value="Genomic_DNA"/>
</dbReference>
<keyword evidence="8" id="KW-1185">Reference proteome</keyword>
<feature type="domain" description="POTRA" evidence="5">
    <location>
        <begin position="300"/>
        <end position="377"/>
    </location>
</feature>
<dbReference type="Gene3D" id="1.20.58.2190">
    <property type="match status" value="1"/>
</dbReference>
<dbReference type="Gene3D" id="3.10.20.90">
    <property type="entry name" value="Phosphatidylinositol 3-kinase Catalytic Subunit, Chain A, domain 1"/>
    <property type="match status" value="1"/>
</dbReference>
<dbReference type="SMART" id="SM00580">
    <property type="entry name" value="PUG"/>
    <property type="match status" value="1"/>
</dbReference>
<dbReference type="eggNOG" id="KOG2699">
    <property type="taxonomic scope" value="Eukaryota"/>
</dbReference>
<evidence type="ECO:0000256" key="3">
    <source>
        <dbReference type="SAM" id="MobiDB-lite"/>
    </source>
</evidence>
<dbReference type="InterPro" id="IPR034746">
    <property type="entry name" value="POTRA"/>
</dbReference>
<dbReference type="SUPFAM" id="SSF54236">
    <property type="entry name" value="Ubiquitin-like"/>
    <property type="match status" value="1"/>
</dbReference>
<dbReference type="InterPro" id="IPR018997">
    <property type="entry name" value="PUB_domain"/>
</dbReference>
<feature type="domain" description="UBX" evidence="4">
    <location>
        <begin position="351"/>
        <end position="426"/>
    </location>
</feature>